<accession>A0A6C0H3Y5</accession>
<evidence type="ECO:0000313" key="1">
    <source>
        <dbReference type="EMBL" id="QHT74753.1"/>
    </source>
</evidence>
<protein>
    <submittedName>
        <fullName evidence="1">Uncharacterized protein</fullName>
    </submittedName>
</protein>
<reference evidence="1" key="1">
    <citation type="journal article" date="2020" name="Nature">
        <title>Giant virus diversity and host interactions through global metagenomics.</title>
        <authorList>
            <person name="Schulz F."/>
            <person name="Roux S."/>
            <person name="Paez-Espino D."/>
            <person name="Jungbluth S."/>
            <person name="Walsh D.A."/>
            <person name="Denef V.J."/>
            <person name="McMahon K.D."/>
            <person name="Konstantinidis K.T."/>
            <person name="Eloe-Fadrosh E.A."/>
            <person name="Kyrpides N.C."/>
            <person name="Woyke T."/>
        </authorList>
    </citation>
    <scope>NUCLEOTIDE SEQUENCE</scope>
    <source>
        <strain evidence="1">GVMAG-M-3300023179-62</strain>
    </source>
</reference>
<proteinExistence type="predicted"/>
<organism evidence="1">
    <name type="scientific">viral metagenome</name>
    <dbReference type="NCBI Taxonomy" id="1070528"/>
    <lineage>
        <taxon>unclassified sequences</taxon>
        <taxon>metagenomes</taxon>
        <taxon>organismal metagenomes</taxon>
    </lineage>
</organism>
<dbReference type="AlphaFoldDB" id="A0A6C0H3Y5"/>
<dbReference type="EMBL" id="MN739858">
    <property type="protein sequence ID" value="QHT74753.1"/>
    <property type="molecule type" value="Genomic_DNA"/>
</dbReference>
<sequence length="100" mass="11226">MQGDEENNPDASLAPFLRNLADSIEGGRLLPRQLQRVGEFFMAYQFQEQAIKDGDISNENSSVDRKFSKAELIKFIVMGWHIYSCILDGSEPIASGEDID</sequence>
<name>A0A6C0H3Y5_9ZZZZ</name>